<evidence type="ECO:0000259" key="15">
    <source>
        <dbReference type="PROSITE" id="PS51384"/>
    </source>
</evidence>
<dbReference type="Proteomes" id="UP000504638">
    <property type="component" value="Unplaced"/>
</dbReference>
<feature type="transmembrane region" description="Helical" evidence="13">
    <location>
        <begin position="241"/>
        <end position="258"/>
    </location>
</feature>
<feature type="signal peptide" evidence="14">
    <location>
        <begin position="1"/>
        <end position="18"/>
    </location>
</feature>
<dbReference type="Pfam" id="PF08022">
    <property type="entry name" value="FAD_binding_8"/>
    <property type="match status" value="1"/>
</dbReference>
<dbReference type="EC" id="1.16.1.9" evidence="3"/>
<gene>
    <name evidence="16 18" type="ORF">P152DRAFT_388836</name>
</gene>
<dbReference type="InterPro" id="IPR013121">
    <property type="entry name" value="Fe_red_NAD-bd_6"/>
</dbReference>
<evidence type="ECO:0000256" key="14">
    <source>
        <dbReference type="SAM" id="SignalP"/>
    </source>
</evidence>
<evidence type="ECO:0000256" key="7">
    <source>
        <dbReference type="ARBA" id="ARBA00022982"/>
    </source>
</evidence>
<dbReference type="PANTHER" id="PTHR32361:SF24">
    <property type="entry name" value="REDUCTASE, PUTATIVE (AFU_ORTHOLOGUE AFUA_3G10820)-RELATED"/>
    <property type="match status" value="1"/>
</dbReference>
<evidence type="ECO:0000256" key="6">
    <source>
        <dbReference type="ARBA" id="ARBA00022692"/>
    </source>
</evidence>
<dbReference type="SFLD" id="SFLDS00052">
    <property type="entry name" value="Ferric_Reductase_Domain"/>
    <property type="match status" value="1"/>
</dbReference>
<proteinExistence type="inferred from homology"/>
<evidence type="ECO:0000256" key="12">
    <source>
        <dbReference type="ARBA" id="ARBA00048483"/>
    </source>
</evidence>
<evidence type="ECO:0000256" key="8">
    <source>
        <dbReference type="ARBA" id="ARBA00022989"/>
    </source>
</evidence>
<dbReference type="SUPFAM" id="SSF52343">
    <property type="entry name" value="Ferredoxin reductase-like, C-terminal NADP-linked domain"/>
    <property type="match status" value="1"/>
</dbReference>
<organism evidence="16">
    <name type="scientific">Eremomyces bilateralis CBS 781.70</name>
    <dbReference type="NCBI Taxonomy" id="1392243"/>
    <lineage>
        <taxon>Eukaryota</taxon>
        <taxon>Fungi</taxon>
        <taxon>Dikarya</taxon>
        <taxon>Ascomycota</taxon>
        <taxon>Pezizomycotina</taxon>
        <taxon>Dothideomycetes</taxon>
        <taxon>Dothideomycetes incertae sedis</taxon>
        <taxon>Eremomycetales</taxon>
        <taxon>Eremomycetaceae</taxon>
        <taxon>Eremomyces</taxon>
    </lineage>
</organism>
<keyword evidence="11 13" id="KW-0472">Membrane</keyword>
<feature type="domain" description="FAD-binding FR-type" evidence="15">
    <location>
        <begin position="307"/>
        <end position="461"/>
    </location>
</feature>
<dbReference type="PANTHER" id="PTHR32361">
    <property type="entry name" value="FERRIC/CUPRIC REDUCTASE TRANSMEMBRANE COMPONENT"/>
    <property type="match status" value="1"/>
</dbReference>
<feature type="transmembrane region" description="Helical" evidence="13">
    <location>
        <begin position="48"/>
        <end position="66"/>
    </location>
</feature>
<keyword evidence="8 13" id="KW-1133">Transmembrane helix</keyword>
<dbReference type="GO" id="GO:0006826">
    <property type="term" value="P:iron ion transport"/>
    <property type="evidence" value="ECO:0007669"/>
    <property type="project" value="TreeGrafter"/>
</dbReference>
<feature type="transmembrane region" description="Helical" evidence="13">
    <location>
        <begin position="270"/>
        <end position="287"/>
    </location>
</feature>
<dbReference type="RefSeq" id="XP_033537711.1">
    <property type="nucleotide sequence ID" value="XM_033675950.1"/>
</dbReference>
<dbReference type="PROSITE" id="PS51384">
    <property type="entry name" value="FAD_FR"/>
    <property type="match status" value="1"/>
</dbReference>
<feature type="transmembrane region" description="Helical" evidence="13">
    <location>
        <begin position="130"/>
        <end position="149"/>
    </location>
</feature>
<dbReference type="AlphaFoldDB" id="A0A6G1GDU6"/>
<feature type="chain" id="PRO_5044632063" description="ferric-chelate reductase (NADPH)" evidence="14">
    <location>
        <begin position="19"/>
        <end position="613"/>
    </location>
</feature>
<dbReference type="OrthoDB" id="4494341at2759"/>
<evidence type="ECO:0000256" key="11">
    <source>
        <dbReference type="ARBA" id="ARBA00023136"/>
    </source>
</evidence>
<reference evidence="18" key="2">
    <citation type="submission" date="2020-04" db="EMBL/GenBank/DDBJ databases">
        <authorList>
            <consortium name="NCBI Genome Project"/>
        </authorList>
    </citation>
    <scope>NUCLEOTIDE SEQUENCE</scope>
    <source>
        <strain evidence="18">CBS 781.70</strain>
    </source>
</reference>
<keyword evidence="14" id="KW-0732">Signal</keyword>
<feature type="transmembrane region" description="Helical" evidence="13">
    <location>
        <begin position="203"/>
        <end position="221"/>
    </location>
</feature>
<sequence length="613" mass="68742">MLKVASALLCFSSTVVLASGGSSGGGGGHDNTITPADTLNRSLVKDMYIAWSSIILALAIFTVVLFSSRYMRLIASVGTNQQAFFLLRNTTWGSVKRHLLDAPLFRKRHHREFKLSSVMNMGTLPSRFQMLFLIGYFSFQMLFCFYNIEWHAGQETILKQLISRTGILSVMNMLPLFLLAGRNNPLIPLCGITFDTFNLIHRWIGRISIIQAVIHTVAWMAKKVLTNGWPAVQASMSSMKMISGTIAMSGFLWILFTSPSAVRHAFYETFLHFHIIAAAMALGALWYHIAKEVWLRNILIGLMIIWIGERTLRIFRIIYRNFGNGGTQTTLELLPGDACRVTVRLARPWAFRPGQHAYLYIPSIGLWTSHPFTVAWSDEEVVGVTDEAGASNTSSMTTLGEKVLPITSSEVLSVHATTFSFICRKRTGFTEKMYRRVQREPSGFIHTWGIVEGPYGSQDLRSYGTVLLFAAGVGITHQVPHVRDLVAAYGNGTCATRKVTLVWVIQSPEHLEWIRKWMTMILALPKRRDILKILLFITRPKSNREIHSPSSSVQMMPGRPDIRRLITQEVDTAIGAVGVTCCGVGELADDVRAACRPYMTDRSVTFMEESFSW</sequence>
<dbReference type="GO" id="GO:0052851">
    <property type="term" value="F:ferric-chelate reductase (NADPH) activity"/>
    <property type="evidence" value="ECO:0007669"/>
    <property type="project" value="UniProtKB-EC"/>
</dbReference>
<protein>
    <recommendedName>
        <fullName evidence="3">ferric-chelate reductase (NADPH)</fullName>
        <ecNumber evidence="3">1.16.1.9</ecNumber>
    </recommendedName>
</protein>
<dbReference type="EMBL" id="ML975150">
    <property type="protein sequence ID" value="KAF1816080.1"/>
    <property type="molecule type" value="Genomic_DNA"/>
</dbReference>
<dbReference type="GO" id="GO:0006879">
    <property type="term" value="P:intracellular iron ion homeostasis"/>
    <property type="evidence" value="ECO:0007669"/>
    <property type="project" value="TreeGrafter"/>
</dbReference>
<dbReference type="InterPro" id="IPR039261">
    <property type="entry name" value="FNR_nucleotide-bd"/>
</dbReference>
<evidence type="ECO:0000256" key="4">
    <source>
        <dbReference type="ARBA" id="ARBA00022448"/>
    </source>
</evidence>
<evidence type="ECO:0000256" key="3">
    <source>
        <dbReference type="ARBA" id="ARBA00012668"/>
    </source>
</evidence>
<evidence type="ECO:0000313" key="18">
    <source>
        <dbReference type="RefSeq" id="XP_033537711.1"/>
    </source>
</evidence>
<evidence type="ECO:0000256" key="1">
    <source>
        <dbReference type="ARBA" id="ARBA00004651"/>
    </source>
</evidence>
<name>A0A6G1GDU6_9PEZI</name>
<dbReference type="Gene3D" id="3.40.50.80">
    <property type="entry name" value="Nucleotide-binding domain of ferredoxin-NADP reductase (FNR) module"/>
    <property type="match status" value="1"/>
</dbReference>
<dbReference type="GO" id="GO:0005886">
    <property type="term" value="C:plasma membrane"/>
    <property type="evidence" value="ECO:0007669"/>
    <property type="project" value="UniProtKB-SubCell"/>
</dbReference>
<keyword evidence="4" id="KW-0813">Transport</keyword>
<evidence type="ECO:0000256" key="2">
    <source>
        <dbReference type="ARBA" id="ARBA00006278"/>
    </source>
</evidence>
<keyword evidence="7" id="KW-0249">Electron transport</keyword>
<dbReference type="Pfam" id="PF08030">
    <property type="entry name" value="NAD_binding_6"/>
    <property type="match status" value="1"/>
</dbReference>
<dbReference type="InterPro" id="IPR013130">
    <property type="entry name" value="Fe3_Rdtase_TM_dom"/>
</dbReference>
<dbReference type="SUPFAM" id="SSF63380">
    <property type="entry name" value="Riboflavin synthase domain-like"/>
    <property type="match status" value="1"/>
</dbReference>
<comment type="similarity">
    <text evidence="2">Belongs to the ferric reductase (FRE) family.</text>
</comment>
<keyword evidence="5" id="KW-1003">Cell membrane</keyword>
<reference evidence="16 18" key="1">
    <citation type="submission" date="2020-01" db="EMBL/GenBank/DDBJ databases">
        <authorList>
            <consortium name="DOE Joint Genome Institute"/>
            <person name="Haridas S."/>
            <person name="Albert R."/>
            <person name="Binder M."/>
            <person name="Bloem J."/>
            <person name="Labutti K."/>
            <person name="Salamov A."/>
            <person name="Andreopoulos B."/>
            <person name="Baker S.E."/>
            <person name="Barry K."/>
            <person name="Bills G."/>
            <person name="Bluhm B.H."/>
            <person name="Cannon C."/>
            <person name="Castanera R."/>
            <person name="Culley D.E."/>
            <person name="Daum C."/>
            <person name="Ezra D."/>
            <person name="Gonzalez J.B."/>
            <person name="Henrissat B."/>
            <person name="Kuo A."/>
            <person name="Liang C."/>
            <person name="Lipzen A."/>
            <person name="Lutzoni F."/>
            <person name="Magnuson J."/>
            <person name="Mondo S."/>
            <person name="Nolan M."/>
            <person name="Ohm R."/>
            <person name="Pangilinan J."/>
            <person name="Park H.-J."/>
            <person name="Ramirez L."/>
            <person name="Alfaro M."/>
            <person name="Sun H."/>
            <person name="Tritt A."/>
            <person name="Yoshinaga Y."/>
            <person name="Zwiers L.-H."/>
            <person name="Turgeon B.G."/>
            <person name="Goodwin S.B."/>
            <person name="Spatafora J.W."/>
            <person name="Crous P.W."/>
            <person name="Grigoriev I.V."/>
        </authorList>
    </citation>
    <scope>NUCLEOTIDE SEQUENCE</scope>
    <source>
        <strain evidence="16 18">CBS 781.70</strain>
    </source>
</reference>
<keyword evidence="17" id="KW-1185">Reference proteome</keyword>
<evidence type="ECO:0000256" key="5">
    <source>
        <dbReference type="ARBA" id="ARBA00022475"/>
    </source>
</evidence>
<dbReference type="InterPro" id="IPR017927">
    <property type="entry name" value="FAD-bd_FR_type"/>
</dbReference>
<dbReference type="Pfam" id="PF01794">
    <property type="entry name" value="Ferric_reduct"/>
    <property type="match status" value="1"/>
</dbReference>
<evidence type="ECO:0000256" key="13">
    <source>
        <dbReference type="SAM" id="Phobius"/>
    </source>
</evidence>
<evidence type="ECO:0000256" key="9">
    <source>
        <dbReference type="ARBA" id="ARBA00023002"/>
    </source>
</evidence>
<dbReference type="InterPro" id="IPR013112">
    <property type="entry name" value="FAD-bd_8"/>
</dbReference>
<keyword evidence="6 13" id="KW-0812">Transmembrane</keyword>
<comment type="subcellular location">
    <subcellularLocation>
        <location evidence="1">Cell membrane</location>
        <topology evidence="1">Multi-pass membrane protein</topology>
    </subcellularLocation>
</comment>
<keyword evidence="10" id="KW-0406">Ion transport</keyword>
<evidence type="ECO:0000313" key="16">
    <source>
        <dbReference type="EMBL" id="KAF1816080.1"/>
    </source>
</evidence>
<feature type="transmembrane region" description="Helical" evidence="13">
    <location>
        <begin position="161"/>
        <end position="182"/>
    </location>
</feature>
<comment type="catalytic activity">
    <reaction evidence="12">
        <text>2 a Fe(II)-siderophore + NADP(+) + H(+) = 2 a Fe(III)-siderophore + NADPH</text>
        <dbReference type="Rhea" id="RHEA:28795"/>
        <dbReference type="Rhea" id="RHEA-COMP:11342"/>
        <dbReference type="Rhea" id="RHEA-COMP:11344"/>
        <dbReference type="ChEBI" id="CHEBI:15378"/>
        <dbReference type="ChEBI" id="CHEBI:29033"/>
        <dbReference type="ChEBI" id="CHEBI:29034"/>
        <dbReference type="ChEBI" id="CHEBI:57783"/>
        <dbReference type="ChEBI" id="CHEBI:58349"/>
        <dbReference type="EC" id="1.16.1.9"/>
    </reaction>
</comment>
<keyword evidence="9" id="KW-0560">Oxidoreductase</keyword>
<dbReference type="SFLD" id="SFLDG01168">
    <property type="entry name" value="Ferric_reductase_subgroup_(FRE"/>
    <property type="match status" value="1"/>
</dbReference>
<dbReference type="CDD" id="cd06186">
    <property type="entry name" value="NOX_Duox_like_FAD_NADP"/>
    <property type="match status" value="1"/>
</dbReference>
<dbReference type="InterPro" id="IPR017938">
    <property type="entry name" value="Riboflavin_synthase-like_b-brl"/>
</dbReference>
<reference evidence="18" key="3">
    <citation type="submission" date="2025-04" db="UniProtKB">
        <authorList>
            <consortium name="RefSeq"/>
        </authorList>
    </citation>
    <scope>IDENTIFICATION</scope>
    <source>
        <strain evidence="18">CBS 781.70</strain>
    </source>
</reference>
<accession>A0A6G1GDU6</accession>
<evidence type="ECO:0000256" key="10">
    <source>
        <dbReference type="ARBA" id="ARBA00023065"/>
    </source>
</evidence>
<evidence type="ECO:0000313" key="17">
    <source>
        <dbReference type="Proteomes" id="UP000504638"/>
    </source>
</evidence>
<dbReference type="GO" id="GO:0015677">
    <property type="term" value="P:copper ion import"/>
    <property type="evidence" value="ECO:0007669"/>
    <property type="project" value="TreeGrafter"/>
</dbReference>
<dbReference type="InterPro" id="IPR051410">
    <property type="entry name" value="Ferric/Cupric_Reductase"/>
</dbReference>
<dbReference type="GeneID" id="54416520"/>